<gene>
    <name evidence="13" type="primary">cas3</name>
    <name evidence="13" type="ORF">E0489_10765</name>
</gene>
<keyword evidence="4" id="KW-0479">Metal-binding</keyword>
<evidence type="ECO:0000259" key="12">
    <source>
        <dbReference type="PROSITE" id="PS51643"/>
    </source>
</evidence>
<dbReference type="PROSITE" id="PS51193">
    <property type="entry name" value="HELICASE_ATP_BIND_2"/>
    <property type="match status" value="1"/>
</dbReference>
<evidence type="ECO:0000313" key="14">
    <source>
        <dbReference type="Proteomes" id="UP000297244"/>
    </source>
</evidence>
<dbReference type="InterPro" id="IPR014001">
    <property type="entry name" value="Helicase_ATP-bd"/>
</dbReference>
<dbReference type="Proteomes" id="UP000297244">
    <property type="component" value="Unassembled WGS sequence"/>
</dbReference>
<dbReference type="Pfam" id="PF22590">
    <property type="entry name" value="Cas3-like_C_2"/>
    <property type="match status" value="1"/>
</dbReference>
<keyword evidence="6" id="KW-0378">Hydrolase</keyword>
<dbReference type="PANTHER" id="PTHR47963:SF9">
    <property type="entry name" value="CRISPR-ASSOCIATED ENDONUCLEASE_HELICASE CAS3"/>
    <property type="match status" value="1"/>
</dbReference>
<dbReference type="InterPro" id="IPR027417">
    <property type="entry name" value="P-loop_NTPase"/>
</dbReference>
<dbReference type="PANTHER" id="PTHR47963">
    <property type="entry name" value="DEAD-BOX ATP-DEPENDENT RNA HELICASE 47, MITOCHONDRIAL"/>
    <property type="match status" value="1"/>
</dbReference>
<dbReference type="SUPFAM" id="SSF52540">
    <property type="entry name" value="P-loop containing nucleoside triphosphate hydrolases"/>
    <property type="match status" value="1"/>
</dbReference>
<dbReference type="InterPro" id="IPR006483">
    <property type="entry name" value="CRISPR-assoc_Cas3_HD"/>
</dbReference>
<keyword evidence="8" id="KW-0067">ATP-binding</keyword>
<dbReference type="InterPro" id="IPR038257">
    <property type="entry name" value="CRISPR-assoc_Cas3_HD_sf"/>
</dbReference>
<name>A0ABY2K4N5_9DEIN</name>
<dbReference type="SMART" id="SM00471">
    <property type="entry name" value="HDc"/>
    <property type="match status" value="1"/>
</dbReference>
<dbReference type="EMBL" id="SKBL01000021">
    <property type="protein sequence ID" value="TFU15079.1"/>
    <property type="molecule type" value="Genomic_DNA"/>
</dbReference>
<comment type="similarity">
    <text evidence="2">In the central section; belongs to the CRISPR-associated helicase Cas3 family.</text>
</comment>
<dbReference type="InterPro" id="IPR054712">
    <property type="entry name" value="Cas3-like_dom"/>
</dbReference>
<dbReference type="CDD" id="cd09641">
    <property type="entry name" value="Cas3''_I"/>
    <property type="match status" value="1"/>
</dbReference>
<protein>
    <submittedName>
        <fullName evidence="13">CRISPR-associated helicase Cas3</fullName>
    </submittedName>
</protein>
<accession>A0ABY2K4N5</accession>
<keyword evidence="9" id="KW-0051">Antiviral defense</keyword>
<organism evidence="13 14">
    <name type="scientific">Thermus tengchongensis</name>
    <dbReference type="NCBI Taxonomy" id="1214928"/>
    <lineage>
        <taxon>Bacteria</taxon>
        <taxon>Thermotogati</taxon>
        <taxon>Deinococcota</taxon>
        <taxon>Deinococci</taxon>
        <taxon>Thermales</taxon>
        <taxon>Thermaceae</taxon>
        <taxon>Thermus</taxon>
    </lineage>
</organism>
<dbReference type="InterPro" id="IPR011545">
    <property type="entry name" value="DEAD/DEAH_box_helicase_dom"/>
</dbReference>
<dbReference type="Gene3D" id="1.10.3210.30">
    <property type="match status" value="1"/>
</dbReference>
<evidence type="ECO:0000256" key="2">
    <source>
        <dbReference type="ARBA" id="ARBA00009046"/>
    </source>
</evidence>
<feature type="domain" description="Helicase ATP-binding" evidence="10">
    <location>
        <begin position="255"/>
        <end position="458"/>
    </location>
</feature>
<feature type="domain" description="Helicase ATP-binding" evidence="11">
    <location>
        <begin position="227"/>
        <end position="508"/>
    </location>
</feature>
<keyword evidence="7" id="KW-0347">Helicase</keyword>
<dbReference type="InterPro" id="IPR050547">
    <property type="entry name" value="DEAD_box_RNA_helicases"/>
</dbReference>
<keyword evidence="14" id="KW-1185">Reference proteome</keyword>
<dbReference type="InterPro" id="IPR006474">
    <property type="entry name" value="Helicase_Cas3_CRISPR-ass_core"/>
</dbReference>
<dbReference type="PROSITE" id="PS51643">
    <property type="entry name" value="HD_CAS3"/>
    <property type="match status" value="1"/>
</dbReference>
<dbReference type="InterPro" id="IPR003607">
    <property type="entry name" value="HD/PDEase_dom"/>
</dbReference>
<dbReference type="NCBIfam" id="TIGR01587">
    <property type="entry name" value="cas3_core"/>
    <property type="match status" value="1"/>
</dbReference>
<sequence>MLWARKDPDEPLEEHLRQVAGFAKGFLDPVDETLGRLAWMAGLCHDLGKATPYFQEYLEGKRPKGDPLTRHSLPGALFAAWWALGKGMSSEEALLLFLAILEHHGSLRTPWERLPPDLLQKRWPPGTAWEVLEAQLKTLNRPWKALAECLPLPDPGPFLEGGYEGTIKELHQEADALLDRDRKDLGRHYRLTLIYSALLDADRRVAARRPPPPEPKPVPEGATVAYVQAEKHHPSPLKPLRERLFQGVMEALDRPLDRLFPAHLTLTAPTGTGKTLAALRFALALRERIFRERGFRPKVVYALPYIAIADQVEEDVHRILRKAGLEPKDHLLVHHHLALASTPGGGQSGQDPGEGLPVEEALLLRETWDRDLIVTTFQQVVHLLLGQSPGALRSLHSLARGTLLILDEVQTIPAEHWPLVQALLANLPGNVTVISMTATQPAILPSAEEVAPSLQAPPRVRVRLAWAASRTLAELAKEVAQKAMGEGKSVLVVLNTIQEAVELYRQLKGYRLPCLFHLSSHLIPLHRKAVISRVKEQLAAKKPVVLVATQVVEAGVDLDFEEGYRAFAPLDNLVQTAGRVNRNARLEEARLWVVALESGSERRVYKEVLLHRTHEILGPHLERGISDKELYSLLDAYYTAVKEAISAARAQEALKRLSSLDYDALSGFSLLDEKPTLPIFVEWDEGASKLLGELKGALGEKDPWERRQSLRLLYPRLEAYTVSPLLRRALKNPPPPLLGREEWRHVPREALGSFYDDEVGFKWEMESFL</sequence>
<evidence type="ECO:0000256" key="4">
    <source>
        <dbReference type="ARBA" id="ARBA00022723"/>
    </source>
</evidence>
<dbReference type="NCBIfam" id="TIGR01596">
    <property type="entry name" value="cas3_HD"/>
    <property type="match status" value="1"/>
</dbReference>
<evidence type="ECO:0000256" key="5">
    <source>
        <dbReference type="ARBA" id="ARBA00022741"/>
    </source>
</evidence>
<evidence type="ECO:0000259" key="10">
    <source>
        <dbReference type="PROSITE" id="PS51192"/>
    </source>
</evidence>
<evidence type="ECO:0000256" key="8">
    <source>
        <dbReference type="ARBA" id="ARBA00022840"/>
    </source>
</evidence>
<dbReference type="PROSITE" id="PS51192">
    <property type="entry name" value="HELICASE_ATP_BIND_1"/>
    <property type="match status" value="1"/>
</dbReference>
<evidence type="ECO:0000256" key="3">
    <source>
        <dbReference type="ARBA" id="ARBA00022722"/>
    </source>
</evidence>
<evidence type="ECO:0000256" key="1">
    <source>
        <dbReference type="ARBA" id="ARBA00006847"/>
    </source>
</evidence>
<feature type="domain" description="HD Cas3-type" evidence="12">
    <location>
        <begin position="5"/>
        <end position="204"/>
    </location>
</feature>
<comment type="similarity">
    <text evidence="1">In the N-terminal section; belongs to the CRISPR-associated nuclease Cas3-HD family.</text>
</comment>
<dbReference type="InterPro" id="IPR014013">
    <property type="entry name" value="Helic_SF1/SF2_ATP-bd_DinG/Rad3"/>
</dbReference>
<dbReference type="Pfam" id="PF18019">
    <property type="entry name" value="Cas3_HD"/>
    <property type="match status" value="1"/>
</dbReference>
<evidence type="ECO:0000313" key="13">
    <source>
        <dbReference type="EMBL" id="TFU15079.1"/>
    </source>
</evidence>
<dbReference type="Pfam" id="PF00270">
    <property type="entry name" value="DEAD"/>
    <property type="match status" value="1"/>
</dbReference>
<evidence type="ECO:0000256" key="7">
    <source>
        <dbReference type="ARBA" id="ARBA00022806"/>
    </source>
</evidence>
<evidence type="ECO:0000256" key="6">
    <source>
        <dbReference type="ARBA" id="ARBA00022801"/>
    </source>
</evidence>
<keyword evidence="5" id="KW-0547">Nucleotide-binding</keyword>
<dbReference type="Gene3D" id="3.40.50.300">
    <property type="entry name" value="P-loop containing nucleotide triphosphate hydrolases"/>
    <property type="match status" value="2"/>
</dbReference>
<evidence type="ECO:0000259" key="11">
    <source>
        <dbReference type="PROSITE" id="PS51193"/>
    </source>
</evidence>
<dbReference type="SUPFAM" id="SSF109604">
    <property type="entry name" value="HD-domain/PDEase-like"/>
    <property type="match status" value="1"/>
</dbReference>
<comment type="caution">
    <text evidence="13">The sequence shown here is derived from an EMBL/GenBank/DDBJ whole genome shotgun (WGS) entry which is preliminary data.</text>
</comment>
<proteinExistence type="inferred from homology"/>
<evidence type="ECO:0000256" key="9">
    <source>
        <dbReference type="ARBA" id="ARBA00023118"/>
    </source>
</evidence>
<keyword evidence="3" id="KW-0540">Nuclease</keyword>
<dbReference type="SMART" id="SM00487">
    <property type="entry name" value="DEXDc"/>
    <property type="match status" value="1"/>
</dbReference>
<reference evidence="13 14" key="1">
    <citation type="submission" date="2019-03" db="EMBL/GenBank/DDBJ databases">
        <title>Thermus tengchongensis species for the arsenic transformation mechanism.</title>
        <authorList>
            <person name="Yuan G.C."/>
        </authorList>
    </citation>
    <scope>NUCLEOTIDE SEQUENCE [LARGE SCALE GENOMIC DNA]</scope>
    <source>
        <strain evidence="13 14">15Y</strain>
    </source>
</reference>